<proteinExistence type="predicted"/>
<accession>D3EPF4</accession>
<dbReference type="Proteomes" id="UP000001405">
    <property type="component" value="Chromosome"/>
</dbReference>
<dbReference type="OrthoDB" id="460303at2"/>
<evidence type="ECO:0000313" key="1">
    <source>
        <dbReference type="EMBL" id="ADB95354.1"/>
    </source>
</evidence>
<dbReference type="KEGG" id="cyu:UCYN_06550"/>
<reference evidence="1 2" key="1">
    <citation type="journal article" date="2010" name="Nature">
        <title>Metabolic streamlining in an open-ocean nitrogen-fixing cyanobacterium.</title>
        <authorList>
            <person name="Tripp H.J."/>
            <person name="Bench S.R."/>
            <person name="Turk K.A."/>
            <person name="Foster R.A."/>
            <person name="Desany B.A."/>
            <person name="Niazi F."/>
            <person name="Affourtit J.P."/>
            <person name="Zehr J.P."/>
        </authorList>
    </citation>
    <scope>NUCLEOTIDE SEQUENCE [LARGE SCALE GENOMIC DNA]</scope>
    <source>
        <strain evidence="2">ALOHA</strain>
    </source>
</reference>
<gene>
    <name evidence="1" type="ordered locus">UCYN_06550</name>
</gene>
<dbReference type="EMBL" id="CP001842">
    <property type="protein sequence ID" value="ADB95354.1"/>
    <property type="molecule type" value="Genomic_DNA"/>
</dbReference>
<keyword evidence="2" id="KW-1185">Reference proteome</keyword>
<organism evidence="2">
    <name type="scientific">Atelocyanobacterium thalassa (isolate ALOHA)</name>
    <dbReference type="NCBI Taxonomy" id="1453429"/>
    <lineage>
        <taxon>Bacteria</taxon>
        <taxon>Bacillati</taxon>
        <taxon>Cyanobacteriota</taxon>
        <taxon>Cyanophyceae</taxon>
        <taxon>Oscillatoriophycideae</taxon>
        <taxon>Chroococcales</taxon>
        <taxon>Aphanothecaceae</taxon>
        <taxon>Candidatus Atelocyanobacterium</taxon>
        <taxon>Candidatus Atelocyanobacterium thalassae</taxon>
    </lineage>
</organism>
<sequence length="232" mass="26514">MSKIIKTILTPALKLWLNSQVEKLEALNLFIEGNDYQILNGYLPEVTLSSYRLIYKGLSLEEIKLKVNDVRINIGQILRGQSLKLLEDIRISGKVAISNESLKVSISSNILQDGIKYLLNTLLKNQEFTEFFQKINIMDSQLEEIYIDYSHITIQIAFLYKDAVQSITIKMKPNIVSPQILSLKEVEIKSLSEEIVCLNEEILIDLGQDININQISLDNGKLFCQCELKIYS</sequence>
<name>D3EPF4_ATETH</name>
<dbReference type="AlphaFoldDB" id="D3EPF4"/>
<protein>
    <recommendedName>
        <fullName evidence="3">DUF2993 domain-containing protein</fullName>
    </recommendedName>
</protein>
<dbReference type="HOGENOM" id="CLU_089598_0_0_3"/>
<evidence type="ECO:0000313" key="2">
    <source>
        <dbReference type="Proteomes" id="UP000001405"/>
    </source>
</evidence>
<dbReference type="RefSeq" id="WP_012954041.1">
    <property type="nucleotide sequence ID" value="NC_013771.1"/>
</dbReference>
<evidence type="ECO:0008006" key="3">
    <source>
        <dbReference type="Google" id="ProtNLM"/>
    </source>
</evidence>
<dbReference type="STRING" id="1453429.UCYN_06550"/>
<dbReference type="InterPro" id="IPR021373">
    <property type="entry name" value="DUF2993"/>
</dbReference>
<dbReference type="Pfam" id="PF11209">
    <property type="entry name" value="LmeA"/>
    <property type="match status" value="1"/>
</dbReference>